<dbReference type="GO" id="GO:0051536">
    <property type="term" value="F:iron-sulfur cluster binding"/>
    <property type="evidence" value="ECO:0007669"/>
    <property type="project" value="UniProtKB-KW"/>
</dbReference>
<sequence length="303" mass="34642">MNKVNIPSYLSLFSTGELKERTLKVKEQLKNCKLCPHNCEINRYEEQGVCKAQDKAVIANYAPHFGEEPILVGKNGSGTIFFSYCNMSCVFCQNWDISHKGEGIQVSNNELAQIMIKLQKSYLCHNINLVTPTHFVPQIIEAVLIACENGLNIPIVYNCGGYESVDTLKMLDGIIDIYMPDFKYHSNEMGAKYSKVKNYSESVKDSLREMDRQVGGVKLDNKNIVYQGLLIRHLMLPEGLNNTLKILRFIKNELDSDCLVNIMKQYYPAYKSTQYKELNNMLNTCEYKEAIEYARELGIKLIN</sequence>
<feature type="binding site" evidence="5">
    <location>
        <position position="85"/>
    </location>
    <ligand>
        <name>[4Fe-4S] cluster</name>
        <dbReference type="ChEBI" id="CHEBI:49883"/>
        <note>4Fe-4S-S-AdoMet</note>
    </ligand>
</feature>
<feature type="domain" description="Radical SAM core" evidence="6">
    <location>
        <begin position="80"/>
        <end position="208"/>
    </location>
</feature>
<dbReference type="AlphaFoldDB" id="A0A6I6DF31"/>
<dbReference type="InterPro" id="IPR013785">
    <property type="entry name" value="Aldolase_TIM"/>
</dbReference>
<dbReference type="PIRSF" id="PIRSF004869">
    <property type="entry name" value="PflX_prd"/>
    <property type="match status" value="1"/>
</dbReference>
<dbReference type="SFLD" id="SFLDS00029">
    <property type="entry name" value="Radical_SAM"/>
    <property type="match status" value="1"/>
</dbReference>
<dbReference type="InterPro" id="IPR016431">
    <property type="entry name" value="Pyrv-formate_lyase-activ_prd"/>
</dbReference>
<dbReference type="Pfam" id="PF04055">
    <property type="entry name" value="Radical_SAM"/>
    <property type="match status" value="1"/>
</dbReference>
<keyword evidence="3 5" id="KW-0408">Iron</keyword>
<dbReference type="InterPro" id="IPR040085">
    <property type="entry name" value="MJ0674-like"/>
</dbReference>
<protein>
    <submittedName>
        <fullName evidence="7">Radical activating enzyme</fullName>
    </submittedName>
</protein>
<dbReference type="InterPro" id="IPR007197">
    <property type="entry name" value="rSAM"/>
</dbReference>
<dbReference type="Gene3D" id="3.20.20.70">
    <property type="entry name" value="Aldolase class I"/>
    <property type="match status" value="1"/>
</dbReference>
<dbReference type="KEGG" id="salq:SYNTR_1009"/>
<dbReference type="GO" id="GO:0046872">
    <property type="term" value="F:metal ion binding"/>
    <property type="evidence" value="ECO:0007669"/>
    <property type="project" value="UniProtKB-KW"/>
</dbReference>
<evidence type="ECO:0000313" key="8">
    <source>
        <dbReference type="Proteomes" id="UP000426444"/>
    </source>
</evidence>
<dbReference type="PANTHER" id="PTHR43075">
    <property type="entry name" value="FORMATE LYASE ACTIVATING ENZYME, PUTATIVE (AFU_ORTHOLOGUE AFUA_2G15630)-RELATED"/>
    <property type="match status" value="1"/>
</dbReference>
<evidence type="ECO:0000256" key="5">
    <source>
        <dbReference type="PIRSR" id="PIRSR004869-50"/>
    </source>
</evidence>
<dbReference type="PANTHER" id="PTHR43075:SF1">
    <property type="entry name" value="FORMATE LYASE ACTIVATING ENZYME, PUTATIVE (AFU_ORTHOLOGUE AFUA_2G15630)-RELATED"/>
    <property type="match status" value="1"/>
</dbReference>
<keyword evidence="2 5" id="KW-0479">Metal-binding</keyword>
<dbReference type="GO" id="GO:0003824">
    <property type="term" value="F:catalytic activity"/>
    <property type="evidence" value="ECO:0007669"/>
    <property type="project" value="InterPro"/>
</dbReference>
<gene>
    <name evidence="7" type="ORF">SYNTR_1009</name>
</gene>
<accession>A0A6I6DF31</accession>
<evidence type="ECO:0000256" key="4">
    <source>
        <dbReference type="ARBA" id="ARBA00023014"/>
    </source>
</evidence>
<organism evidence="7 8">
    <name type="scientific">Candidatus Syntrophocurvum alkaliphilum</name>
    <dbReference type="NCBI Taxonomy" id="2293317"/>
    <lineage>
        <taxon>Bacteria</taxon>
        <taxon>Bacillati</taxon>
        <taxon>Bacillota</taxon>
        <taxon>Clostridia</taxon>
        <taxon>Eubacteriales</taxon>
        <taxon>Syntrophomonadaceae</taxon>
        <taxon>Candidatus Syntrophocurvum</taxon>
    </lineage>
</organism>
<dbReference type="OrthoDB" id="9781783at2"/>
<evidence type="ECO:0000313" key="7">
    <source>
        <dbReference type="EMBL" id="QGT99602.1"/>
    </source>
</evidence>
<keyword evidence="8" id="KW-1185">Reference proteome</keyword>
<dbReference type="Proteomes" id="UP000426444">
    <property type="component" value="Chromosome"/>
</dbReference>
<reference evidence="8" key="1">
    <citation type="journal article" date="2019" name="Microbiology">
        <title>Complete Genome Sequence of an Uncultured Bacterium of the Candidate Phylum Bipolaricaulota.</title>
        <authorList>
            <person name="Kadnikov V.V."/>
            <person name="Mardanov A.V."/>
            <person name="Beletsky A.V."/>
            <person name="Frank Y.A."/>
            <person name="Karnachuk O.V."/>
            <person name="Ravin N.V."/>
        </authorList>
    </citation>
    <scope>NUCLEOTIDE SEQUENCE [LARGE SCALE GENOMIC DNA]</scope>
</reference>
<dbReference type="RefSeq" id="WP_156203483.1">
    <property type="nucleotide sequence ID" value="NZ_CP046457.1"/>
</dbReference>
<evidence type="ECO:0000256" key="1">
    <source>
        <dbReference type="ARBA" id="ARBA00022691"/>
    </source>
</evidence>
<dbReference type="EMBL" id="CP046457">
    <property type="protein sequence ID" value="QGT99602.1"/>
    <property type="molecule type" value="Genomic_DNA"/>
</dbReference>
<evidence type="ECO:0000256" key="3">
    <source>
        <dbReference type="ARBA" id="ARBA00023004"/>
    </source>
</evidence>
<evidence type="ECO:0000256" key="2">
    <source>
        <dbReference type="ARBA" id="ARBA00022723"/>
    </source>
</evidence>
<feature type="binding site" evidence="5">
    <location>
        <position position="92"/>
    </location>
    <ligand>
        <name>[4Fe-4S] cluster</name>
        <dbReference type="ChEBI" id="CHEBI:49883"/>
        <note>4Fe-4S-S-AdoMet</note>
    </ligand>
</feature>
<keyword evidence="4 5" id="KW-0411">Iron-sulfur</keyword>
<feature type="binding site" evidence="5">
    <location>
        <position position="89"/>
    </location>
    <ligand>
        <name>[4Fe-4S] cluster</name>
        <dbReference type="ChEBI" id="CHEBI:49883"/>
        <note>4Fe-4S-S-AdoMet</note>
    </ligand>
</feature>
<comment type="cofactor">
    <cofactor evidence="5">
        <name>[4Fe-4S] cluster</name>
        <dbReference type="ChEBI" id="CHEBI:49883"/>
    </cofactor>
    <text evidence="5">Binds 1 [4Fe-4S] cluster. The cluster is coordinated with 3 cysteines and an exchangeable S-adenosyl-L-methionine.</text>
</comment>
<dbReference type="SFLD" id="SFLDG01099">
    <property type="entry name" value="Uncharacterised_Radical_SAM_Su"/>
    <property type="match status" value="1"/>
</dbReference>
<evidence type="ECO:0000259" key="6">
    <source>
        <dbReference type="Pfam" id="PF04055"/>
    </source>
</evidence>
<keyword evidence="1 5" id="KW-0949">S-adenosyl-L-methionine</keyword>
<name>A0A6I6DF31_9FIRM</name>
<proteinExistence type="predicted"/>